<organism evidence="1 2">
    <name type="scientific">Punica granatum</name>
    <name type="common">Pomegranate</name>
    <dbReference type="NCBI Taxonomy" id="22663"/>
    <lineage>
        <taxon>Eukaryota</taxon>
        <taxon>Viridiplantae</taxon>
        <taxon>Streptophyta</taxon>
        <taxon>Embryophyta</taxon>
        <taxon>Tracheophyta</taxon>
        <taxon>Spermatophyta</taxon>
        <taxon>Magnoliopsida</taxon>
        <taxon>eudicotyledons</taxon>
        <taxon>Gunneridae</taxon>
        <taxon>Pentapetalae</taxon>
        <taxon>rosids</taxon>
        <taxon>malvids</taxon>
        <taxon>Myrtales</taxon>
        <taxon>Lythraceae</taxon>
        <taxon>Punica</taxon>
    </lineage>
</organism>
<comment type="caution">
    <text evidence="1">The sequence shown here is derived from an EMBL/GenBank/DDBJ whole genome shotgun (WGS) entry which is preliminary data.</text>
</comment>
<protein>
    <submittedName>
        <fullName evidence="1">Uncharacterized protein</fullName>
    </submittedName>
</protein>
<dbReference type="AlphaFoldDB" id="A0A218Y220"/>
<evidence type="ECO:0000313" key="1">
    <source>
        <dbReference type="EMBL" id="OWM90889.1"/>
    </source>
</evidence>
<dbReference type="EMBL" id="MTKT01000527">
    <property type="protein sequence ID" value="OWM90889.1"/>
    <property type="molecule type" value="Genomic_DNA"/>
</dbReference>
<sequence length="63" mass="6657">MLGGSDPSGGDWHGLKEALELLGRTSRRRAVSLFGPLGSMTLSSSRIKPYLGVGSLSPWLRSG</sequence>
<evidence type="ECO:0000313" key="2">
    <source>
        <dbReference type="Proteomes" id="UP000197138"/>
    </source>
</evidence>
<dbReference type="Proteomes" id="UP000197138">
    <property type="component" value="Unassembled WGS sequence"/>
</dbReference>
<name>A0A218Y220_PUNGR</name>
<reference evidence="2" key="1">
    <citation type="journal article" date="2017" name="Plant J.">
        <title>The pomegranate (Punica granatum L.) genome and the genomics of punicalagin biosynthesis.</title>
        <authorList>
            <person name="Qin G."/>
            <person name="Xu C."/>
            <person name="Ming R."/>
            <person name="Tang H."/>
            <person name="Guyot R."/>
            <person name="Kramer E.M."/>
            <person name="Hu Y."/>
            <person name="Yi X."/>
            <person name="Qi Y."/>
            <person name="Xu X."/>
            <person name="Gao Z."/>
            <person name="Pan H."/>
            <person name="Jian J."/>
            <person name="Tian Y."/>
            <person name="Yue Z."/>
            <person name="Xu Y."/>
        </authorList>
    </citation>
    <scope>NUCLEOTIDE SEQUENCE [LARGE SCALE GENOMIC DNA]</scope>
    <source>
        <strain evidence="2">cv. Dabenzi</strain>
    </source>
</reference>
<gene>
    <name evidence="1" type="ORF">CDL15_Pgr027376</name>
</gene>
<proteinExistence type="predicted"/>
<accession>A0A218Y220</accession>